<gene>
    <name evidence="1" type="ORF">AYI70_g8349</name>
</gene>
<name>A0A1R1XGG2_9FUNG</name>
<evidence type="ECO:0000313" key="2">
    <source>
        <dbReference type="Proteomes" id="UP000187283"/>
    </source>
</evidence>
<reference evidence="1 2" key="1">
    <citation type="submission" date="2017-01" db="EMBL/GenBank/DDBJ databases">
        <authorList>
            <person name="Mah S.A."/>
            <person name="Swanson W.J."/>
            <person name="Moy G.W."/>
            <person name="Vacquier V.D."/>
        </authorList>
    </citation>
    <scope>NUCLEOTIDE SEQUENCE [LARGE SCALE GENOMIC DNA]</scope>
    <source>
        <strain evidence="1 2">GSMNP</strain>
    </source>
</reference>
<accession>A0A1R1XGG2</accession>
<comment type="caution">
    <text evidence="1">The sequence shown here is derived from an EMBL/GenBank/DDBJ whole genome shotgun (WGS) entry which is preliminary data.</text>
</comment>
<dbReference type="Proteomes" id="UP000187283">
    <property type="component" value="Unassembled WGS sequence"/>
</dbReference>
<organism evidence="1 2">
    <name type="scientific">Smittium culicis</name>
    <dbReference type="NCBI Taxonomy" id="133412"/>
    <lineage>
        <taxon>Eukaryota</taxon>
        <taxon>Fungi</taxon>
        <taxon>Fungi incertae sedis</taxon>
        <taxon>Zoopagomycota</taxon>
        <taxon>Kickxellomycotina</taxon>
        <taxon>Harpellomycetes</taxon>
        <taxon>Harpellales</taxon>
        <taxon>Legeriomycetaceae</taxon>
        <taxon>Smittium</taxon>
    </lineage>
</organism>
<dbReference type="AlphaFoldDB" id="A0A1R1XGG2"/>
<sequence>MMNLFGDFIAVLNADGFKDEIHQQLCHQIQDYSAGKISMRSIDVENLIKYKGNARIKSLLKSAGLKIQGDQLYDQSQLKLMKQ</sequence>
<keyword evidence="2" id="KW-1185">Reference proteome</keyword>
<protein>
    <submittedName>
        <fullName evidence="1">Uncharacterized protein</fullName>
    </submittedName>
</protein>
<proteinExistence type="predicted"/>
<dbReference type="EMBL" id="LSSN01003394">
    <property type="protein sequence ID" value="OMJ13683.1"/>
    <property type="molecule type" value="Genomic_DNA"/>
</dbReference>
<evidence type="ECO:0000313" key="1">
    <source>
        <dbReference type="EMBL" id="OMJ13683.1"/>
    </source>
</evidence>